<proteinExistence type="predicted"/>
<evidence type="ECO:0000256" key="1">
    <source>
        <dbReference type="SAM" id="Phobius"/>
    </source>
</evidence>
<dbReference type="AlphaFoldDB" id="A0A1Y6BVZ2"/>
<keyword evidence="1" id="KW-0812">Transmembrane</keyword>
<feature type="transmembrane region" description="Helical" evidence="1">
    <location>
        <begin position="12"/>
        <end position="33"/>
    </location>
</feature>
<dbReference type="RefSeq" id="WP_132319254.1">
    <property type="nucleotide sequence ID" value="NZ_FWZT01000009.1"/>
</dbReference>
<reference evidence="3" key="1">
    <citation type="submission" date="2017-04" db="EMBL/GenBank/DDBJ databases">
        <authorList>
            <person name="Varghese N."/>
            <person name="Submissions S."/>
        </authorList>
    </citation>
    <scope>NUCLEOTIDE SEQUENCE [LARGE SCALE GENOMIC DNA]</scope>
    <source>
        <strain evidence="3">RKEM611</strain>
    </source>
</reference>
<keyword evidence="1" id="KW-1133">Transmembrane helix</keyword>
<evidence type="ECO:0000313" key="3">
    <source>
        <dbReference type="Proteomes" id="UP000192907"/>
    </source>
</evidence>
<keyword evidence="3" id="KW-1185">Reference proteome</keyword>
<gene>
    <name evidence="2" type="ORF">SAMN06296036_109149</name>
</gene>
<keyword evidence="1" id="KW-0472">Membrane</keyword>
<sequence length="216" mass="24746">MTQSDSSSKLGIYPILVVLGVLTTSFLTVLGIWGDEEIHVHARVLRDAAPLDYKDEFNTSLQNAIMNNFGPELCNQPNRFFSNFEIAGSALTPVLESIYWNENLFDLEKEAYRRCEARHIKNTVLSCFLFNPQMVDDIPGFLGSSQVFVELYLHFRDAKTRATVSCQQALTRQETHLTAYYSLYWNQFEDSELVPYRLTGGFREVVRGQLEARIVN</sequence>
<name>A0A1Y6BVZ2_9BACT</name>
<protein>
    <submittedName>
        <fullName evidence="2">Uncharacterized protein</fullName>
    </submittedName>
</protein>
<evidence type="ECO:0000313" key="2">
    <source>
        <dbReference type="EMBL" id="SMF30088.1"/>
    </source>
</evidence>
<dbReference type="EMBL" id="FWZT01000009">
    <property type="protein sequence ID" value="SMF30088.1"/>
    <property type="molecule type" value="Genomic_DNA"/>
</dbReference>
<organism evidence="2 3">
    <name type="scientific">Pseudobacteriovorax antillogorgiicola</name>
    <dbReference type="NCBI Taxonomy" id="1513793"/>
    <lineage>
        <taxon>Bacteria</taxon>
        <taxon>Pseudomonadati</taxon>
        <taxon>Bdellovibrionota</taxon>
        <taxon>Oligoflexia</taxon>
        <taxon>Oligoflexales</taxon>
        <taxon>Pseudobacteriovoracaceae</taxon>
        <taxon>Pseudobacteriovorax</taxon>
    </lineage>
</organism>
<accession>A0A1Y6BVZ2</accession>
<dbReference type="Proteomes" id="UP000192907">
    <property type="component" value="Unassembled WGS sequence"/>
</dbReference>